<dbReference type="AlphaFoldDB" id="A0A6V8PM86"/>
<sequence>MRCLLSLQNYFLSQRIPVAAIRTAAQPLGRGKSALPAYIEKFCFGQLVLPWRLTPLLAAGPGSKELRLAQLFLPWGRFYFGPNLVLVHSSKEYSILSELSCNLLSILYVAGQYFFGKRILDSSLDGPT</sequence>
<proteinExistence type="predicted"/>
<dbReference type="EMBL" id="BLSA01000451">
    <property type="protein sequence ID" value="GFP33398.1"/>
    <property type="molecule type" value="Genomic_DNA"/>
</dbReference>
<protein>
    <submittedName>
        <fullName evidence="1">Uncharacterized protein</fullName>
    </submittedName>
</protein>
<comment type="caution">
    <text evidence="1">The sequence shown here is derived from an EMBL/GenBank/DDBJ whole genome shotgun (WGS) entry which is preliminary data.</text>
</comment>
<organism evidence="1 2">
    <name type="scientific">Candidatus Hakubella thermalkaliphila</name>
    <dbReference type="NCBI Taxonomy" id="2754717"/>
    <lineage>
        <taxon>Bacteria</taxon>
        <taxon>Bacillati</taxon>
        <taxon>Actinomycetota</taxon>
        <taxon>Actinomycetota incertae sedis</taxon>
        <taxon>Candidatus Hakubellales</taxon>
        <taxon>Candidatus Hakubellaceae</taxon>
        <taxon>Candidatus Hakubella</taxon>
    </lineage>
</organism>
<gene>
    <name evidence="1" type="ORF">HKBW3S42_01733</name>
</gene>
<accession>A0A6V8PM86</accession>
<reference evidence="1 2" key="1">
    <citation type="journal article" date="2020" name="Front. Microbiol.">
        <title>Single-cell genomics of novel Actinobacteria with the Wood-Ljungdahl pathway discovered in a serpentinizing system.</title>
        <authorList>
            <person name="Merino N."/>
            <person name="Kawai M."/>
            <person name="Boyd E.S."/>
            <person name="Colman D.R."/>
            <person name="McGlynn S.E."/>
            <person name="Nealson K.H."/>
            <person name="Kurokawa K."/>
            <person name="Hongoh Y."/>
        </authorList>
    </citation>
    <scope>NUCLEOTIDE SEQUENCE [LARGE SCALE GENOMIC DNA]</scope>
    <source>
        <strain evidence="1 2">S42</strain>
    </source>
</reference>
<evidence type="ECO:0000313" key="1">
    <source>
        <dbReference type="EMBL" id="GFP33398.1"/>
    </source>
</evidence>
<evidence type="ECO:0000313" key="2">
    <source>
        <dbReference type="Proteomes" id="UP000568877"/>
    </source>
</evidence>
<name>A0A6V8PM86_9ACTN</name>
<feature type="non-terminal residue" evidence="1">
    <location>
        <position position="128"/>
    </location>
</feature>
<dbReference type="Proteomes" id="UP000568877">
    <property type="component" value="Unassembled WGS sequence"/>
</dbReference>